<dbReference type="InterPro" id="IPR011990">
    <property type="entry name" value="TPR-like_helical_dom_sf"/>
</dbReference>
<comment type="caution">
    <text evidence="2">The sequence shown here is derived from an EMBL/GenBank/DDBJ whole genome shotgun (WGS) entry which is preliminary data.</text>
</comment>
<dbReference type="Gene3D" id="1.25.40.10">
    <property type="entry name" value="Tetratricopeptide repeat domain"/>
    <property type="match status" value="1"/>
</dbReference>
<feature type="region of interest" description="Disordered" evidence="1">
    <location>
        <begin position="154"/>
        <end position="192"/>
    </location>
</feature>
<sequence>MMVDWCAVGGIPGNFALRGTLPWVLFTLGQVTLKPSLCRMQIPRERERTRGPDVHRPICQQDNSRPTIFGVFTGSLSPTGYRLQRSCADHRQRPQLLSLAVLACQRANAEKNKGMRENWIRLCGTYQSRGGILATNEDRSALLEITTLYFAPPPKTQPNNPLGAMLSSMLSGGAPGGAPQPGSTGPTAPGLD</sequence>
<proteinExistence type="predicted"/>
<dbReference type="AlphaFoldDB" id="A0A8I2YH18"/>
<reference evidence="2" key="1">
    <citation type="submission" date="2021-03" db="EMBL/GenBank/DDBJ databases">
        <title>Evolutionary innovations through gain and loss of genes in the ectomycorrhizal Boletales.</title>
        <authorList>
            <person name="Wu G."/>
            <person name="Miyauchi S."/>
            <person name="Morin E."/>
            <person name="Yang Z.-L."/>
            <person name="Xu J."/>
            <person name="Martin F.M."/>
        </authorList>
    </citation>
    <scope>NUCLEOTIDE SEQUENCE</scope>
    <source>
        <strain evidence="2">BR01</strain>
    </source>
</reference>
<gene>
    <name evidence="2" type="ORF">JVT61DRAFT_9095</name>
</gene>
<evidence type="ECO:0000313" key="3">
    <source>
        <dbReference type="Proteomes" id="UP000683000"/>
    </source>
</evidence>
<dbReference type="Proteomes" id="UP000683000">
    <property type="component" value="Unassembled WGS sequence"/>
</dbReference>
<protein>
    <submittedName>
        <fullName evidence="2">Uncharacterized protein</fullName>
    </submittedName>
</protein>
<accession>A0A8I2YH18</accession>
<dbReference type="GO" id="GO:0045048">
    <property type="term" value="P:protein insertion into ER membrane"/>
    <property type="evidence" value="ECO:0007669"/>
    <property type="project" value="InterPro"/>
</dbReference>
<organism evidence="2 3">
    <name type="scientific">Boletus reticuloceps</name>
    <dbReference type="NCBI Taxonomy" id="495285"/>
    <lineage>
        <taxon>Eukaryota</taxon>
        <taxon>Fungi</taxon>
        <taxon>Dikarya</taxon>
        <taxon>Basidiomycota</taxon>
        <taxon>Agaricomycotina</taxon>
        <taxon>Agaricomycetes</taxon>
        <taxon>Agaricomycetidae</taxon>
        <taxon>Boletales</taxon>
        <taxon>Boletineae</taxon>
        <taxon>Boletaceae</taxon>
        <taxon>Boletoideae</taxon>
        <taxon>Boletus</taxon>
    </lineage>
</organism>
<evidence type="ECO:0000313" key="2">
    <source>
        <dbReference type="EMBL" id="KAG6371745.1"/>
    </source>
</evidence>
<keyword evidence="3" id="KW-1185">Reference proteome</keyword>
<feature type="compositionally biased region" description="Low complexity" evidence="1">
    <location>
        <begin position="180"/>
        <end position="192"/>
    </location>
</feature>
<name>A0A8I2YH18_9AGAM</name>
<dbReference type="OrthoDB" id="2678002at2759"/>
<dbReference type="InterPro" id="IPR007317">
    <property type="entry name" value="GET4"/>
</dbReference>
<dbReference type="Pfam" id="PF04190">
    <property type="entry name" value="GET4"/>
    <property type="match status" value="1"/>
</dbReference>
<dbReference type="EMBL" id="JAGFBS010000032">
    <property type="protein sequence ID" value="KAG6371745.1"/>
    <property type="molecule type" value="Genomic_DNA"/>
</dbReference>
<evidence type="ECO:0000256" key="1">
    <source>
        <dbReference type="SAM" id="MobiDB-lite"/>
    </source>
</evidence>